<dbReference type="OrthoDB" id="268799at2759"/>
<evidence type="ECO:0000256" key="14">
    <source>
        <dbReference type="SAM" id="MobiDB-lite"/>
    </source>
</evidence>
<comment type="subcellular location">
    <subcellularLocation>
        <location evidence="2">Cytoplasm</location>
    </subcellularLocation>
    <subcellularLocation>
        <location evidence="1 13">Nucleus</location>
    </subcellularLocation>
</comment>
<dbReference type="AlphaFoldDB" id="A0A830H981"/>
<evidence type="ECO:0000256" key="11">
    <source>
        <dbReference type="ARBA" id="ARBA00023242"/>
    </source>
</evidence>
<keyword evidence="5" id="KW-0698">rRNA processing</keyword>
<dbReference type="Pfam" id="PF01423">
    <property type="entry name" value="LSM"/>
    <property type="match status" value="1"/>
</dbReference>
<dbReference type="Gene3D" id="2.30.30.100">
    <property type="match status" value="1"/>
</dbReference>
<keyword evidence="6 13" id="KW-0507">mRNA processing</keyword>
<proteinExistence type="inferred from homology"/>
<dbReference type="CDD" id="cd01726">
    <property type="entry name" value="LSm6"/>
    <property type="match status" value="1"/>
</dbReference>
<evidence type="ECO:0000259" key="15">
    <source>
        <dbReference type="PROSITE" id="PS52002"/>
    </source>
</evidence>
<evidence type="ECO:0000256" key="9">
    <source>
        <dbReference type="ARBA" id="ARBA00022884"/>
    </source>
</evidence>
<dbReference type="EMBL" id="BNJQ01000003">
    <property type="protein sequence ID" value="GHP02540.1"/>
    <property type="molecule type" value="Genomic_DNA"/>
</dbReference>
<name>A0A830H981_9CHLO</name>
<evidence type="ECO:0000256" key="8">
    <source>
        <dbReference type="ARBA" id="ARBA00022728"/>
    </source>
</evidence>
<protein>
    <submittedName>
        <fullName evidence="16">U4/U6-U5 snRNP complex subunit lsm6</fullName>
    </submittedName>
</protein>
<evidence type="ECO:0000256" key="1">
    <source>
        <dbReference type="ARBA" id="ARBA00004123"/>
    </source>
</evidence>
<dbReference type="InterPro" id="IPR047575">
    <property type="entry name" value="Sm"/>
</dbReference>
<dbReference type="SMART" id="SM00651">
    <property type="entry name" value="Sm"/>
    <property type="match status" value="1"/>
</dbReference>
<gene>
    <name evidence="16" type="ORF">PPROV_000129600</name>
</gene>
<dbReference type="PANTHER" id="PTHR11021">
    <property type="entry name" value="SMALL NUCLEAR RIBONUCLEOPROTEIN F SNRNP-F"/>
    <property type="match status" value="1"/>
</dbReference>
<evidence type="ECO:0000256" key="12">
    <source>
        <dbReference type="ARBA" id="ARBA00023274"/>
    </source>
</evidence>
<comment type="caution">
    <text evidence="16">The sequence shown here is derived from an EMBL/GenBank/DDBJ whole genome shotgun (WGS) entry which is preliminary data.</text>
</comment>
<dbReference type="GO" id="GO:0008033">
    <property type="term" value="P:tRNA processing"/>
    <property type="evidence" value="ECO:0007669"/>
    <property type="project" value="UniProtKB-KW"/>
</dbReference>
<dbReference type="GO" id="GO:0005732">
    <property type="term" value="C:sno(s)RNA-containing ribonucleoprotein complex"/>
    <property type="evidence" value="ECO:0007669"/>
    <property type="project" value="TreeGrafter"/>
</dbReference>
<dbReference type="GO" id="GO:0005688">
    <property type="term" value="C:U6 snRNP"/>
    <property type="evidence" value="ECO:0007669"/>
    <property type="project" value="TreeGrafter"/>
</dbReference>
<evidence type="ECO:0000256" key="5">
    <source>
        <dbReference type="ARBA" id="ARBA00022552"/>
    </source>
</evidence>
<evidence type="ECO:0000256" key="7">
    <source>
        <dbReference type="ARBA" id="ARBA00022694"/>
    </source>
</evidence>
<dbReference type="SUPFAM" id="SSF50182">
    <property type="entry name" value="Sm-like ribonucleoproteins"/>
    <property type="match status" value="1"/>
</dbReference>
<dbReference type="Proteomes" id="UP000660262">
    <property type="component" value="Unassembled WGS sequence"/>
</dbReference>
<dbReference type="GO" id="GO:0030490">
    <property type="term" value="P:maturation of SSU-rRNA"/>
    <property type="evidence" value="ECO:0007669"/>
    <property type="project" value="TreeGrafter"/>
</dbReference>
<keyword evidence="11 13" id="KW-0539">Nucleus</keyword>
<evidence type="ECO:0000256" key="10">
    <source>
        <dbReference type="ARBA" id="ARBA00023187"/>
    </source>
</evidence>
<feature type="region of interest" description="Disordered" evidence="14">
    <location>
        <begin position="1"/>
        <end position="21"/>
    </location>
</feature>
<dbReference type="InterPro" id="IPR001163">
    <property type="entry name" value="Sm_dom_euk/arc"/>
</dbReference>
<keyword evidence="4" id="KW-0963">Cytoplasm</keyword>
<dbReference type="GO" id="GO:0046540">
    <property type="term" value="C:U4/U6 x U5 tri-snRNP complex"/>
    <property type="evidence" value="ECO:0007669"/>
    <property type="project" value="TreeGrafter"/>
</dbReference>
<organism evidence="16 17">
    <name type="scientific">Pycnococcus provasolii</name>
    <dbReference type="NCBI Taxonomy" id="41880"/>
    <lineage>
        <taxon>Eukaryota</taxon>
        <taxon>Viridiplantae</taxon>
        <taxon>Chlorophyta</taxon>
        <taxon>Pseudoscourfieldiophyceae</taxon>
        <taxon>Pseudoscourfieldiales</taxon>
        <taxon>Pycnococcaceae</taxon>
        <taxon>Pycnococcus</taxon>
    </lineage>
</organism>
<dbReference type="InterPro" id="IPR010920">
    <property type="entry name" value="LSM_dom_sf"/>
</dbReference>
<reference evidence="16" key="1">
    <citation type="submission" date="2020-10" db="EMBL/GenBank/DDBJ databases">
        <title>Unveiling of a novel bifunctional photoreceptor, Dualchrome1, isolated from a cosmopolitan green alga.</title>
        <authorList>
            <person name="Suzuki S."/>
            <person name="Kawachi M."/>
        </authorList>
    </citation>
    <scope>NUCLEOTIDE SEQUENCE</scope>
    <source>
        <strain evidence="16">NIES 2893</strain>
    </source>
</reference>
<dbReference type="GO" id="GO:0000398">
    <property type="term" value="P:mRNA splicing, via spliceosome"/>
    <property type="evidence" value="ECO:0007669"/>
    <property type="project" value="InterPro"/>
</dbReference>
<comment type="similarity">
    <text evidence="3 13">Belongs to the snRNP Sm proteins family. SmF/LSm6 subfamily.</text>
</comment>
<dbReference type="GO" id="GO:0005730">
    <property type="term" value="C:nucleolus"/>
    <property type="evidence" value="ECO:0007669"/>
    <property type="project" value="TreeGrafter"/>
</dbReference>
<dbReference type="PANTHER" id="PTHR11021:SF1">
    <property type="entry name" value="U6 SNRNA-ASSOCIATED SM-LIKE PROTEIN LSM6"/>
    <property type="match status" value="1"/>
</dbReference>
<accession>A0A830H981</accession>
<dbReference type="InterPro" id="IPR016487">
    <property type="entry name" value="Lsm6/sSmF"/>
</dbReference>
<dbReference type="GO" id="GO:0005681">
    <property type="term" value="C:spliceosomal complex"/>
    <property type="evidence" value="ECO:0007669"/>
    <property type="project" value="UniProtKB-KW"/>
</dbReference>
<feature type="compositionally biased region" description="Low complexity" evidence="14">
    <location>
        <begin position="1"/>
        <end position="15"/>
    </location>
</feature>
<keyword evidence="12 13" id="KW-0687">Ribonucleoprotein</keyword>
<keyword evidence="7" id="KW-0819">tRNA processing</keyword>
<dbReference type="PIRSF" id="PIRSF006609">
    <property type="entry name" value="snRNP_SmF"/>
    <property type="match status" value="1"/>
</dbReference>
<evidence type="ECO:0000256" key="2">
    <source>
        <dbReference type="ARBA" id="ARBA00004496"/>
    </source>
</evidence>
<evidence type="ECO:0000313" key="16">
    <source>
        <dbReference type="EMBL" id="GHP02540.1"/>
    </source>
</evidence>
<evidence type="ECO:0000256" key="6">
    <source>
        <dbReference type="ARBA" id="ARBA00022664"/>
    </source>
</evidence>
<evidence type="ECO:0000256" key="3">
    <source>
        <dbReference type="ARBA" id="ARBA00007927"/>
    </source>
</evidence>
<dbReference type="PROSITE" id="PS52002">
    <property type="entry name" value="SM"/>
    <property type="match status" value="1"/>
</dbReference>
<keyword evidence="10 13" id="KW-0508">mRNA splicing</keyword>
<keyword evidence="8 13" id="KW-0747">Spliceosome</keyword>
<evidence type="ECO:0000256" key="13">
    <source>
        <dbReference type="PIRNR" id="PIRNR006609"/>
    </source>
</evidence>
<dbReference type="GO" id="GO:0000932">
    <property type="term" value="C:P-body"/>
    <property type="evidence" value="ECO:0007669"/>
    <property type="project" value="TreeGrafter"/>
</dbReference>
<evidence type="ECO:0000313" key="17">
    <source>
        <dbReference type="Proteomes" id="UP000660262"/>
    </source>
</evidence>
<feature type="domain" description="Sm" evidence="15">
    <location>
        <begin position="16"/>
        <end position="88"/>
    </location>
</feature>
<keyword evidence="17" id="KW-1185">Reference proteome</keyword>
<sequence length="89" mass="9556">MSAAAAPNSAQQSKSTPSDFLRTIRGRPVTVRLTTGVDYRGVLVQIDGYMNVALEGCEEWNGTQLKAKYGDAFLRGNNVLYISATSGAK</sequence>
<dbReference type="FunFam" id="2.30.30.100:FF:000044">
    <property type="entry name" value="Probable U6 snRNA-associated Sm-like protein LSm6"/>
    <property type="match status" value="1"/>
</dbReference>
<dbReference type="GO" id="GO:0003723">
    <property type="term" value="F:RNA binding"/>
    <property type="evidence" value="ECO:0007669"/>
    <property type="project" value="UniProtKB-UniRule"/>
</dbReference>
<evidence type="ECO:0000256" key="4">
    <source>
        <dbReference type="ARBA" id="ARBA00022490"/>
    </source>
</evidence>
<keyword evidence="9 13" id="KW-0694">RNA-binding</keyword>